<proteinExistence type="predicted"/>
<dbReference type="InterPro" id="IPR007409">
    <property type="entry name" value="Restrct_endonuc_type1_HsdR_N"/>
</dbReference>
<name>A0ABY7NGQ4_9MICO</name>
<evidence type="ECO:0000259" key="1">
    <source>
        <dbReference type="Pfam" id="PF04313"/>
    </source>
</evidence>
<dbReference type="RefSeq" id="WP_281535349.1">
    <property type="nucleotide sequence ID" value="NZ_CP075584.1"/>
</dbReference>
<evidence type="ECO:0000313" key="3">
    <source>
        <dbReference type="Proteomes" id="UP001212421"/>
    </source>
</evidence>
<evidence type="ECO:0000313" key="2">
    <source>
        <dbReference type="EMBL" id="WBM80678.1"/>
    </source>
</evidence>
<dbReference type="Proteomes" id="UP001212421">
    <property type="component" value="Chromosome"/>
</dbReference>
<sequence length="169" mass="18648">MGEHNEKPFEKELALYLESQGWLYSPTGAGYDKERALFPEDVFGWLADTQPKALAKVVKPGDAASVQAKAREALLDRLVKALDAPFEGIAGVYGGTLSVLRRGFKFTPVSLRMAQFKPADALNPSTTADYGKMRLRVMRQVFYSTTSKKSIDLVFFVNGLPVATLEPED</sequence>
<dbReference type="EMBL" id="CP075584">
    <property type="protein sequence ID" value="WBM80678.1"/>
    <property type="molecule type" value="Genomic_DNA"/>
</dbReference>
<keyword evidence="3" id="KW-1185">Reference proteome</keyword>
<organism evidence="2 3">
    <name type="scientific">Cryobacterium breve</name>
    <dbReference type="NCBI Taxonomy" id="1259258"/>
    <lineage>
        <taxon>Bacteria</taxon>
        <taxon>Bacillati</taxon>
        <taxon>Actinomycetota</taxon>
        <taxon>Actinomycetes</taxon>
        <taxon>Micrococcales</taxon>
        <taxon>Microbacteriaceae</taxon>
        <taxon>Cryobacterium</taxon>
    </lineage>
</organism>
<protein>
    <recommendedName>
        <fullName evidence="1">Restriction endonuclease type I HsdR N-terminal domain-containing protein</fullName>
    </recommendedName>
</protein>
<gene>
    <name evidence="2" type="ORF">KIV56_04575</name>
</gene>
<reference evidence="2 3" key="1">
    <citation type="submission" date="2021-05" db="EMBL/GenBank/DDBJ databases">
        <authorList>
            <person name="Kumar R."/>
            <person name="Kumar A."/>
            <person name="Mukhia S."/>
        </authorList>
    </citation>
    <scope>NUCLEOTIDE SEQUENCE [LARGE SCALE GENOMIC DNA]</scope>
    <source>
        <strain evidence="2 3">ERMR7:08</strain>
    </source>
</reference>
<dbReference type="Pfam" id="PF04313">
    <property type="entry name" value="HSDR_N"/>
    <property type="match status" value="1"/>
</dbReference>
<feature type="domain" description="Restriction endonuclease type I HsdR N-terminal" evidence="1">
    <location>
        <begin position="129"/>
        <end position="166"/>
    </location>
</feature>
<accession>A0ABY7NGQ4</accession>
<dbReference type="Gene3D" id="3.90.1570.50">
    <property type="match status" value="1"/>
</dbReference>